<dbReference type="Proteomes" id="UP000283975">
    <property type="component" value="Unassembled WGS sequence"/>
</dbReference>
<organism evidence="1 2">
    <name type="scientific">Enterocloster bolteae</name>
    <dbReference type="NCBI Taxonomy" id="208479"/>
    <lineage>
        <taxon>Bacteria</taxon>
        <taxon>Bacillati</taxon>
        <taxon>Bacillota</taxon>
        <taxon>Clostridia</taxon>
        <taxon>Lachnospirales</taxon>
        <taxon>Lachnospiraceae</taxon>
        <taxon>Enterocloster</taxon>
    </lineage>
</organism>
<dbReference type="AlphaFoldDB" id="A0A414AL91"/>
<dbReference type="RefSeq" id="WP_002565395.1">
    <property type="nucleotide sequence ID" value="NZ_JAUUNS010000282.1"/>
</dbReference>
<reference evidence="1 2" key="1">
    <citation type="submission" date="2018-08" db="EMBL/GenBank/DDBJ databases">
        <title>A genome reference for cultivated species of the human gut microbiota.</title>
        <authorList>
            <person name="Zou Y."/>
            <person name="Xue W."/>
            <person name="Luo G."/>
        </authorList>
    </citation>
    <scope>NUCLEOTIDE SEQUENCE [LARGE SCALE GENOMIC DNA]</scope>
    <source>
        <strain evidence="1 2">AM35-14</strain>
    </source>
</reference>
<gene>
    <name evidence="1" type="ORF">DW839_26020</name>
</gene>
<accession>A0A414AL91</accession>
<proteinExistence type="predicted"/>
<comment type="caution">
    <text evidence="1">The sequence shown here is derived from an EMBL/GenBank/DDBJ whole genome shotgun (WGS) entry which is preliminary data.</text>
</comment>
<evidence type="ECO:0000313" key="2">
    <source>
        <dbReference type="Proteomes" id="UP000283975"/>
    </source>
</evidence>
<sequence>MSEEEKMLRKWIQNHKQLISEAPDEKQRDYITMMWLGYLNGLRMSNAITWAKYNNLYDELQRFAAGMEAAQ</sequence>
<evidence type="ECO:0000313" key="1">
    <source>
        <dbReference type="EMBL" id="RHC50184.1"/>
    </source>
</evidence>
<name>A0A414AL91_9FIRM</name>
<protein>
    <submittedName>
        <fullName evidence="1">Uncharacterized protein</fullName>
    </submittedName>
</protein>
<dbReference type="EMBL" id="QSHZ01000038">
    <property type="protein sequence ID" value="RHC50184.1"/>
    <property type="molecule type" value="Genomic_DNA"/>
</dbReference>